<reference evidence="7 8" key="1">
    <citation type="submission" date="2022-10" db="EMBL/GenBank/DDBJ databases">
        <authorList>
            <person name="Xie J."/>
            <person name="Shen N."/>
        </authorList>
    </citation>
    <scope>NUCLEOTIDE SEQUENCE [LARGE SCALE GENOMIC DNA]</scope>
    <source>
        <strain evidence="7 8">YIM65594</strain>
    </source>
</reference>
<feature type="transmembrane region" description="Helical" evidence="5">
    <location>
        <begin position="286"/>
        <end position="306"/>
    </location>
</feature>
<evidence type="ECO:0000256" key="4">
    <source>
        <dbReference type="ARBA" id="ARBA00023136"/>
    </source>
</evidence>
<dbReference type="SUPFAM" id="SSF103473">
    <property type="entry name" value="MFS general substrate transporter"/>
    <property type="match status" value="1"/>
</dbReference>
<feature type="transmembrane region" description="Helical" evidence="5">
    <location>
        <begin position="92"/>
        <end position="114"/>
    </location>
</feature>
<comment type="subcellular location">
    <subcellularLocation>
        <location evidence="1">Cell membrane</location>
        <topology evidence="1">Multi-pass membrane protein</topology>
    </subcellularLocation>
</comment>
<keyword evidence="4 5" id="KW-0472">Membrane</keyword>
<feature type="transmembrane region" description="Helical" evidence="5">
    <location>
        <begin position="38"/>
        <end position="59"/>
    </location>
</feature>
<name>A0ABU6FBH0_9ACTN</name>
<comment type="caution">
    <text evidence="7">The sequence shown here is derived from an EMBL/GenBank/DDBJ whole genome shotgun (WGS) entry which is preliminary data.</text>
</comment>
<evidence type="ECO:0000256" key="2">
    <source>
        <dbReference type="ARBA" id="ARBA00022692"/>
    </source>
</evidence>
<evidence type="ECO:0000259" key="6">
    <source>
        <dbReference type="PROSITE" id="PS50850"/>
    </source>
</evidence>
<feature type="transmembrane region" description="Helical" evidence="5">
    <location>
        <begin position="155"/>
        <end position="174"/>
    </location>
</feature>
<keyword evidence="2 5" id="KW-0812">Transmembrane</keyword>
<gene>
    <name evidence="7" type="ORF">OKJ99_24670</name>
</gene>
<dbReference type="PANTHER" id="PTHR11662">
    <property type="entry name" value="SOLUTE CARRIER FAMILY 17"/>
    <property type="match status" value="1"/>
</dbReference>
<protein>
    <submittedName>
        <fullName evidence="7">MFS transporter</fullName>
    </submittedName>
</protein>
<feature type="transmembrane region" description="Helical" evidence="5">
    <location>
        <begin position="380"/>
        <end position="400"/>
    </location>
</feature>
<feature type="transmembrane region" description="Helical" evidence="5">
    <location>
        <begin position="66"/>
        <end position="86"/>
    </location>
</feature>
<evidence type="ECO:0000256" key="5">
    <source>
        <dbReference type="SAM" id="Phobius"/>
    </source>
</evidence>
<dbReference type="EMBL" id="JAOZYC010000136">
    <property type="protein sequence ID" value="MEB8340695.1"/>
    <property type="molecule type" value="Genomic_DNA"/>
</dbReference>
<dbReference type="RefSeq" id="WP_326019561.1">
    <property type="nucleotide sequence ID" value="NZ_JAOZYC010000136.1"/>
</dbReference>
<dbReference type="InterPro" id="IPR011701">
    <property type="entry name" value="MFS"/>
</dbReference>
<feature type="transmembrane region" description="Helical" evidence="5">
    <location>
        <begin position="206"/>
        <end position="233"/>
    </location>
</feature>
<dbReference type="InterPro" id="IPR020846">
    <property type="entry name" value="MFS_dom"/>
</dbReference>
<feature type="transmembrane region" description="Helical" evidence="5">
    <location>
        <begin position="126"/>
        <end position="149"/>
    </location>
</feature>
<evidence type="ECO:0000256" key="3">
    <source>
        <dbReference type="ARBA" id="ARBA00022989"/>
    </source>
</evidence>
<dbReference type="PANTHER" id="PTHR11662:SF450">
    <property type="entry name" value="BLR1003 PROTEIN"/>
    <property type="match status" value="1"/>
</dbReference>
<dbReference type="InterPro" id="IPR036259">
    <property type="entry name" value="MFS_trans_sf"/>
</dbReference>
<sequence length="414" mass="43299">MTFLLLVFMLINFLDKAVLGLAAKPIMHDLGLSPSEYGLLSSGFYFLFSLSAILVGFASDRVPTKWLLMTMAVVWALTMLPVLAPVGFGVLLASRVVLGAAEGPANPVAMHAVHKWFPNEKRSLPTALLNVGPGVGVALASPLLVAVIAAFGWRWAFVSLFAVGVVWALLWAVLGKEGSVSGAGSQHPSGTPAAVPEEPRIPYRRILLSGTWLGGFVGAFAAYWALALLIAWVPPYLETVLGYSPATTGTLVVLPWIATAVFNLAQGVFTQWLMRRGVSSRMARGVLGGVGILVAGVAMLLFPVAPGGWPQLALLTVAFGLGGILFAIGVTVTSEITPTRQRGSVLSITVGIVTTAGLLAPYVTGLIIESAPDPAAGYGLAFTAAGALMLVGGLLAVIFARPERDARRLGRTHP</sequence>
<keyword evidence="8" id="KW-1185">Reference proteome</keyword>
<evidence type="ECO:0000256" key="1">
    <source>
        <dbReference type="ARBA" id="ARBA00004651"/>
    </source>
</evidence>
<proteinExistence type="predicted"/>
<feature type="transmembrane region" description="Helical" evidence="5">
    <location>
        <begin position="345"/>
        <end position="368"/>
    </location>
</feature>
<dbReference type="Proteomes" id="UP001354931">
    <property type="component" value="Unassembled WGS sequence"/>
</dbReference>
<keyword evidence="3 5" id="KW-1133">Transmembrane helix</keyword>
<feature type="domain" description="Major facilitator superfamily (MFS) profile" evidence="6">
    <location>
        <begin position="1"/>
        <end position="404"/>
    </location>
</feature>
<dbReference type="Gene3D" id="1.20.1250.20">
    <property type="entry name" value="MFS general substrate transporter like domains"/>
    <property type="match status" value="2"/>
</dbReference>
<accession>A0ABU6FBH0</accession>
<feature type="transmembrane region" description="Helical" evidence="5">
    <location>
        <begin position="253"/>
        <end position="274"/>
    </location>
</feature>
<feature type="transmembrane region" description="Helical" evidence="5">
    <location>
        <begin position="312"/>
        <end position="333"/>
    </location>
</feature>
<dbReference type="PROSITE" id="PS50850">
    <property type="entry name" value="MFS"/>
    <property type="match status" value="1"/>
</dbReference>
<evidence type="ECO:0000313" key="8">
    <source>
        <dbReference type="Proteomes" id="UP001354931"/>
    </source>
</evidence>
<organism evidence="7 8">
    <name type="scientific">Streptomyces endophyticus</name>
    <dbReference type="NCBI Taxonomy" id="714166"/>
    <lineage>
        <taxon>Bacteria</taxon>
        <taxon>Bacillati</taxon>
        <taxon>Actinomycetota</taxon>
        <taxon>Actinomycetes</taxon>
        <taxon>Kitasatosporales</taxon>
        <taxon>Streptomycetaceae</taxon>
        <taxon>Streptomyces</taxon>
    </lineage>
</organism>
<dbReference type="InterPro" id="IPR050382">
    <property type="entry name" value="MFS_Na/Anion_cotransporter"/>
</dbReference>
<evidence type="ECO:0000313" key="7">
    <source>
        <dbReference type="EMBL" id="MEB8340695.1"/>
    </source>
</evidence>
<dbReference type="Pfam" id="PF07690">
    <property type="entry name" value="MFS_1"/>
    <property type="match status" value="1"/>
</dbReference>